<evidence type="ECO:0000313" key="2">
    <source>
        <dbReference type="EMBL" id="KAF2166178.1"/>
    </source>
</evidence>
<dbReference type="AlphaFoldDB" id="A0A6A6CJ18"/>
<feature type="transmembrane region" description="Helical" evidence="1">
    <location>
        <begin position="76"/>
        <end position="93"/>
    </location>
</feature>
<dbReference type="Proteomes" id="UP000799537">
    <property type="component" value="Unassembled WGS sequence"/>
</dbReference>
<reference evidence="2" key="1">
    <citation type="journal article" date="2020" name="Stud. Mycol.">
        <title>101 Dothideomycetes genomes: a test case for predicting lifestyles and emergence of pathogens.</title>
        <authorList>
            <person name="Haridas S."/>
            <person name="Albert R."/>
            <person name="Binder M."/>
            <person name="Bloem J."/>
            <person name="Labutti K."/>
            <person name="Salamov A."/>
            <person name="Andreopoulos B."/>
            <person name="Baker S."/>
            <person name="Barry K."/>
            <person name="Bills G."/>
            <person name="Bluhm B."/>
            <person name="Cannon C."/>
            <person name="Castanera R."/>
            <person name="Culley D."/>
            <person name="Daum C."/>
            <person name="Ezra D."/>
            <person name="Gonzalez J."/>
            <person name="Henrissat B."/>
            <person name="Kuo A."/>
            <person name="Liang C."/>
            <person name="Lipzen A."/>
            <person name="Lutzoni F."/>
            <person name="Magnuson J."/>
            <person name="Mondo S."/>
            <person name="Nolan M."/>
            <person name="Ohm R."/>
            <person name="Pangilinan J."/>
            <person name="Park H.-J."/>
            <person name="Ramirez L."/>
            <person name="Alfaro M."/>
            <person name="Sun H."/>
            <person name="Tritt A."/>
            <person name="Yoshinaga Y."/>
            <person name="Zwiers L.-H."/>
            <person name="Turgeon B."/>
            <person name="Goodwin S."/>
            <person name="Spatafora J."/>
            <person name="Crous P."/>
            <person name="Grigoriev I."/>
        </authorList>
    </citation>
    <scope>NUCLEOTIDE SEQUENCE</scope>
    <source>
        <strain evidence="2">ATCC 36951</strain>
    </source>
</reference>
<evidence type="ECO:0000256" key="1">
    <source>
        <dbReference type="SAM" id="Phobius"/>
    </source>
</evidence>
<dbReference type="EMBL" id="ML993597">
    <property type="protein sequence ID" value="KAF2166178.1"/>
    <property type="molecule type" value="Genomic_DNA"/>
</dbReference>
<proteinExistence type="predicted"/>
<accession>A0A6A6CJ18</accession>
<keyword evidence="1" id="KW-0812">Transmembrane</keyword>
<dbReference type="RefSeq" id="XP_033667067.1">
    <property type="nucleotide sequence ID" value="XM_033806762.1"/>
</dbReference>
<sequence length="619" mass="67491">MASSRPSTSSSVHDETTSFGFDSHDCNLSTVGDGTHRLKLLPPSLQSTSDAHHSGDPNLQPLGIPHRKPYLGIPDISALAISTVCCISAIFAVEHNNLAWHLGTTNQLIVSGFLLSVMNLCLGKCTTFIFVLVEARFGRSKLQNYDNILRNEVLGPRLDFVWRTTLACFMALPIGLSVAYKTFTGGSSSHLVNTTAIIGMPPEYGLFNVPNSFQGDIGRYFNASLPLLSASSLVDSGNGTQTEPPFSESYPHYYGANMLLLNDTSVALLDLPRDGRLTELQNSLKIGESLLLEADVHGSVATQREPRPSEDPDFHEACLDKKMAVATAPMNDGDAVFLLASLSTSDNSRVWFGFAPGGLPKCSDYGPYGNRYDIRRHACHGVWSITRAGIELSSGSCDSDELPKLNQYIFTSNTFWLGDTFVQTLMENVGKFSNFTGPRNESLWKNPSMTAAMAGIVWSKAVGLPGMRFNDTPATLNGQVGWGCCNITLGDNGLLYEIPNEIAIVIRPTLKRNWLLYLVFAVQPILMAALMAGSIILHSVPLGQGFGMISILAGMYRNRDQLEVFRGASLSGELREDVRIGFLPRHSSVKDQHCSIECQIGRSRDQLPVGKIRPGVKYS</sequence>
<keyword evidence="3" id="KW-1185">Reference proteome</keyword>
<dbReference type="GeneID" id="54560034"/>
<dbReference type="OrthoDB" id="5420013at2759"/>
<keyword evidence="1" id="KW-1133">Transmembrane helix</keyword>
<evidence type="ECO:0000313" key="3">
    <source>
        <dbReference type="Proteomes" id="UP000799537"/>
    </source>
</evidence>
<keyword evidence="1" id="KW-0472">Membrane</keyword>
<feature type="transmembrane region" description="Helical" evidence="1">
    <location>
        <begin position="113"/>
        <end position="133"/>
    </location>
</feature>
<organism evidence="2 3">
    <name type="scientific">Zasmidium cellare ATCC 36951</name>
    <dbReference type="NCBI Taxonomy" id="1080233"/>
    <lineage>
        <taxon>Eukaryota</taxon>
        <taxon>Fungi</taxon>
        <taxon>Dikarya</taxon>
        <taxon>Ascomycota</taxon>
        <taxon>Pezizomycotina</taxon>
        <taxon>Dothideomycetes</taxon>
        <taxon>Dothideomycetidae</taxon>
        <taxon>Mycosphaerellales</taxon>
        <taxon>Mycosphaerellaceae</taxon>
        <taxon>Zasmidium</taxon>
    </lineage>
</organism>
<name>A0A6A6CJ18_ZASCE</name>
<feature type="transmembrane region" description="Helical" evidence="1">
    <location>
        <begin position="514"/>
        <end position="537"/>
    </location>
</feature>
<gene>
    <name evidence="2" type="ORF">M409DRAFT_23367</name>
</gene>
<protein>
    <submittedName>
        <fullName evidence="2">Uncharacterized protein</fullName>
    </submittedName>
</protein>